<dbReference type="OrthoDB" id="1723222at2759"/>
<reference evidence="2" key="2">
    <citation type="submission" date="2025-08" db="UniProtKB">
        <authorList>
            <consortium name="RefSeq"/>
        </authorList>
    </citation>
    <scope>IDENTIFICATION</scope>
    <source>
        <tissue evidence="2">Whole plant</tissue>
    </source>
</reference>
<keyword evidence="1" id="KW-1185">Reference proteome</keyword>
<gene>
    <name evidence="2" type="primary">LOC107458738</name>
</gene>
<reference evidence="1" key="1">
    <citation type="journal article" date="2016" name="Nat. Genet.">
        <title>The genome sequences of Arachis duranensis and Arachis ipaensis, the diploid ancestors of cultivated peanut.</title>
        <authorList>
            <person name="Bertioli D.J."/>
            <person name="Cannon S.B."/>
            <person name="Froenicke L."/>
            <person name="Huang G."/>
            <person name="Farmer A.D."/>
            <person name="Cannon E.K."/>
            <person name="Liu X."/>
            <person name="Gao D."/>
            <person name="Clevenger J."/>
            <person name="Dash S."/>
            <person name="Ren L."/>
            <person name="Moretzsohn M.C."/>
            <person name="Shirasawa K."/>
            <person name="Huang W."/>
            <person name="Vidigal B."/>
            <person name="Abernathy B."/>
            <person name="Chu Y."/>
            <person name="Niederhuth C.E."/>
            <person name="Umale P."/>
            <person name="Araujo A.C."/>
            <person name="Kozik A."/>
            <person name="Kim K.D."/>
            <person name="Burow M.D."/>
            <person name="Varshney R.K."/>
            <person name="Wang X."/>
            <person name="Zhang X."/>
            <person name="Barkley N."/>
            <person name="Guimaraes P.M."/>
            <person name="Isobe S."/>
            <person name="Guo B."/>
            <person name="Liao B."/>
            <person name="Stalker H.T."/>
            <person name="Schmitz R.J."/>
            <person name="Scheffler B.E."/>
            <person name="Leal-Bertioli S.C."/>
            <person name="Xun X."/>
            <person name="Jackson S.A."/>
            <person name="Michelmore R."/>
            <person name="Ozias-Akins P."/>
        </authorList>
    </citation>
    <scope>NUCLEOTIDE SEQUENCE [LARGE SCALE GENOMIC DNA]</scope>
    <source>
        <strain evidence="1">cv. V14167</strain>
    </source>
</reference>
<organism evidence="1 2">
    <name type="scientific">Arachis duranensis</name>
    <name type="common">Wild peanut</name>
    <dbReference type="NCBI Taxonomy" id="130453"/>
    <lineage>
        <taxon>Eukaryota</taxon>
        <taxon>Viridiplantae</taxon>
        <taxon>Streptophyta</taxon>
        <taxon>Embryophyta</taxon>
        <taxon>Tracheophyta</taxon>
        <taxon>Spermatophyta</taxon>
        <taxon>Magnoliopsida</taxon>
        <taxon>eudicotyledons</taxon>
        <taxon>Gunneridae</taxon>
        <taxon>Pentapetalae</taxon>
        <taxon>rosids</taxon>
        <taxon>fabids</taxon>
        <taxon>Fabales</taxon>
        <taxon>Fabaceae</taxon>
        <taxon>Papilionoideae</taxon>
        <taxon>50 kb inversion clade</taxon>
        <taxon>dalbergioids sensu lato</taxon>
        <taxon>Dalbergieae</taxon>
        <taxon>Pterocarpus clade</taxon>
        <taxon>Arachis</taxon>
    </lineage>
</organism>
<proteinExistence type="predicted"/>
<dbReference type="KEGG" id="adu:107458738"/>
<dbReference type="RefSeq" id="XP_015932425.1">
    <property type="nucleotide sequence ID" value="XM_016076939.1"/>
</dbReference>
<name>A0A6P4AX57_ARADU</name>
<protein>
    <submittedName>
        <fullName evidence="2">Uncharacterized protein LOC107458738</fullName>
    </submittedName>
</protein>
<dbReference type="AlphaFoldDB" id="A0A6P4AX57"/>
<dbReference type="GeneID" id="107458738"/>
<dbReference type="Proteomes" id="UP000515211">
    <property type="component" value="Chromosome 7"/>
</dbReference>
<evidence type="ECO:0000313" key="1">
    <source>
        <dbReference type="Proteomes" id="UP000515211"/>
    </source>
</evidence>
<evidence type="ECO:0000313" key="2">
    <source>
        <dbReference type="RefSeq" id="XP_015932425.1"/>
    </source>
</evidence>
<accession>A0A6P4AX57</accession>
<sequence>MTPIETFPYQLVYGKSCYLPVKLKHKAYWATRFLNLDAKVVGEKRLLHPNELDEFCLAVFENAKNYKEKAKRCHDRKIASRIFEPGQKILLFNSRLRLFSRKHKSHWKGPYVVTSVSPYGYIEPQGKDPDNRFTVKGHNVKH</sequence>